<dbReference type="InterPro" id="IPR046342">
    <property type="entry name" value="CBS_dom_sf"/>
</dbReference>
<dbReference type="EMBL" id="CP089982">
    <property type="protein sequence ID" value="WXA97952.1"/>
    <property type="molecule type" value="Genomic_DNA"/>
</dbReference>
<organism evidence="3 4">
    <name type="scientific">Pendulispora brunnea</name>
    <dbReference type="NCBI Taxonomy" id="2905690"/>
    <lineage>
        <taxon>Bacteria</taxon>
        <taxon>Pseudomonadati</taxon>
        <taxon>Myxococcota</taxon>
        <taxon>Myxococcia</taxon>
        <taxon>Myxococcales</taxon>
        <taxon>Sorangiineae</taxon>
        <taxon>Pendulisporaceae</taxon>
        <taxon>Pendulispora</taxon>
    </lineage>
</organism>
<dbReference type="CDD" id="cd06426">
    <property type="entry name" value="NTP_transferase_like_2"/>
    <property type="match status" value="1"/>
</dbReference>
<keyword evidence="1" id="KW-0129">CBS domain</keyword>
<dbReference type="Gene3D" id="3.10.580.10">
    <property type="entry name" value="CBS-domain"/>
    <property type="match status" value="1"/>
</dbReference>
<gene>
    <name evidence="3" type="ORF">LZC95_14055</name>
</gene>
<dbReference type="RefSeq" id="WP_394848569.1">
    <property type="nucleotide sequence ID" value="NZ_CP089982.1"/>
</dbReference>
<dbReference type="InterPro" id="IPR050486">
    <property type="entry name" value="Mannose-1P_guanyltransferase"/>
</dbReference>
<dbReference type="Proteomes" id="UP001379533">
    <property type="component" value="Chromosome"/>
</dbReference>
<evidence type="ECO:0000313" key="3">
    <source>
        <dbReference type="EMBL" id="WXA97952.1"/>
    </source>
</evidence>
<proteinExistence type="predicted"/>
<protein>
    <submittedName>
        <fullName evidence="3">Nucleotidyltransferase family protein</fullName>
    </submittedName>
</protein>
<reference evidence="3 4" key="1">
    <citation type="submission" date="2021-12" db="EMBL/GenBank/DDBJ databases">
        <title>Discovery of the Pendulisporaceae a myxobacterial family with distinct sporulation behavior and unique specialized metabolism.</title>
        <authorList>
            <person name="Garcia R."/>
            <person name="Popoff A."/>
            <person name="Bader C.D."/>
            <person name="Loehr J."/>
            <person name="Walesch S."/>
            <person name="Walt C."/>
            <person name="Boldt J."/>
            <person name="Bunk B."/>
            <person name="Haeckl F.J.F.P.J."/>
            <person name="Gunesch A.P."/>
            <person name="Birkelbach J."/>
            <person name="Nuebel U."/>
            <person name="Pietschmann T."/>
            <person name="Bach T."/>
            <person name="Mueller R."/>
        </authorList>
    </citation>
    <scope>NUCLEOTIDE SEQUENCE [LARGE SCALE GENOMIC DNA]</scope>
    <source>
        <strain evidence="3 4">MSr12523</strain>
    </source>
</reference>
<keyword evidence="4" id="KW-1185">Reference proteome</keyword>
<dbReference type="Gene3D" id="3.90.550.10">
    <property type="entry name" value="Spore Coat Polysaccharide Biosynthesis Protein SpsA, Chain A"/>
    <property type="match status" value="1"/>
</dbReference>
<dbReference type="InterPro" id="IPR000644">
    <property type="entry name" value="CBS_dom"/>
</dbReference>
<evidence type="ECO:0000256" key="1">
    <source>
        <dbReference type="PROSITE-ProRule" id="PRU00703"/>
    </source>
</evidence>
<dbReference type="SUPFAM" id="SSF53448">
    <property type="entry name" value="Nucleotide-diphospho-sugar transferases"/>
    <property type="match status" value="1"/>
</dbReference>
<accession>A0ABZ2KGZ3</accession>
<dbReference type="Pfam" id="PF00483">
    <property type="entry name" value="NTP_transferase"/>
    <property type="match status" value="1"/>
</dbReference>
<feature type="domain" description="CBS" evidence="2">
    <location>
        <begin position="69"/>
        <end position="126"/>
    </location>
</feature>
<sequence>MNVPMDLDACLLNEGVKLRDALVCLNRTSAQIAFVTDASLRVVGLVTDGDVRRALLGGASLDSPVRPFVNRNFVSVDANASRVQVLELMEARRIHGVPILDDKQRLIGLHRLHDIVRHERRPNWAVVMAGGRGTRLAPLTHSVPKPMIRVAGRPILERIVLHLVGVGIERIFLAINYLGEQVEAHFGDGRAFGCRIDYLKEEQPLGTGGALALLPEAPKHPVLVMNGDLITEADLGGIIDFHALHAGTGTRATIGVRQYFHRVPFGCVEVDGDRVMALEEKPTLSRIVNAGIYVFSPELIARIPKEYYPLTQAIEQLITQGETVRAYEVKEDWIDVGQRDQLRQALGDVPHE</sequence>
<dbReference type="InterPro" id="IPR029044">
    <property type="entry name" value="Nucleotide-diphossugar_trans"/>
</dbReference>
<dbReference type="Pfam" id="PF00571">
    <property type="entry name" value="CBS"/>
    <property type="match status" value="1"/>
</dbReference>
<dbReference type="PROSITE" id="PS51371">
    <property type="entry name" value="CBS"/>
    <property type="match status" value="2"/>
</dbReference>
<dbReference type="InterPro" id="IPR005835">
    <property type="entry name" value="NTP_transferase_dom"/>
</dbReference>
<feature type="domain" description="CBS" evidence="2">
    <location>
        <begin position="5"/>
        <end position="63"/>
    </location>
</feature>
<name>A0ABZ2KGZ3_9BACT</name>
<evidence type="ECO:0000259" key="2">
    <source>
        <dbReference type="PROSITE" id="PS51371"/>
    </source>
</evidence>
<dbReference type="SUPFAM" id="SSF54631">
    <property type="entry name" value="CBS-domain pair"/>
    <property type="match status" value="1"/>
</dbReference>
<dbReference type="SMART" id="SM00116">
    <property type="entry name" value="CBS"/>
    <property type="match status" value="2"/>
</dbReference>
<dbReference type="PANTHER" id="PTHR22572">
    <property type="entry name" value="SUGAR-1-PHOSPHATE GUANYL TRANSFERASE"/>
    <property type="match status" value="1"/>
</dbReference>
<evidence type="ECO:0000313" key="4">
    <source>
        <dbReference type="Proteomes" id="UP001379533"/>
    </source>
</evidence>